<dbReference type="GO" id="GO:1902201">
    <property type="term" value="P:negative regulation of bacterial-type flagellum-dependent cell motility"/>
    <property type="evidence" value="ECO:0007669"/>
    <property type="project" value="TreeGrafter"/>
</dbReference>
<reference evidence="2 3" key="1">
    <citation type="submission" date="2019-10" db="EMBL/GenBank/DDBJ databases">
        <title>Comparative genomics of sulfur disproportionating microorganisms.</title>
        <authorList>
            <person name="Ward L.M."/>
            <person name="Bertran E."/>
            <person name="Johnston D."/>
        </authorList>
    </citation>
    <scope>NUCLEOTIDE SEQUENCE [LARGE SCALE GENOMIC DNA]</scope>
    <source>
        <strain evidence="2 3">DSM 14055</strain>
    </source>
</reference>
<dbReference type="GO" id="GO:0052621">
    <property type="term" value="F:diguanylate cyclase activity"/>
    <property type="evidence" value="ECO:0007669"/>
    <property type="project" value="TreeGrafter"/>
</dbReference>
<dbReference type="OrthoDB" id="9759607at2"/>
<dbReference type="Gene3D" id="3.30.70.270">
    <property type="match status" value="1"/>
</dbReference>
<keyword evidence="3" id="KW-1185">Reference proteome</keyword>
<dbReference type="InterPro" id="IPR000160">
    <property type="entry name" value="GGDEF_dom"/>
</dbReference>
<dbReference type="Pfam" id="PF00990">
    <property type="entry name" value="GGDEF"/>
    <property type="match status" value="1"/>
</dbReference>
<dbReference type="InterPro" id="IPR043128">
    <property type="entry name" value="Rev_trsase/Diguanyl_cyclase"/>
</dbReference>
<dbReference type="NCBIfam" id="TIGR00254">
    <property type="entry name" value="GGDEF"/>
    <property type="match status" value="1"/>
</dbReference>
<dbReference type="GO" id="GO:0043709">
    <property type="term" value="P:cell adhesion involved in single-species biofilm formation"/>
    <property type="evidence" value="ECO:0007669"/>
    <property type="project" value="TreeGrafter"/>
</dbReference>
<dbReference type="EMBL" id="WHYR01000009">
    <property type="protein sequence ID" value="MQL51567.1"/>
    <property type="molecule type" value="Genomic_DNA"/>
</dbReference>
<dbReference type="InterPro" id="IPR050469">
    <property type="entry name" value="Diguanylate_Cyclase"/>
</dbReference>
<dbReference type="PANTHER" id="PTHR45138">
    <property type="entry name" value="REGULATORY COMPONENTS OF SENSORY TRANSDUCTION SYSTEM"/>
    <property type="match status" value="1"/>
</dbReference>
<dbReference type="PROSITE" id="PS50887">
    <property type="entry name" value="GGDEF"/>
    <property type="match status" value="1"/>
</dbReference>
<name>A0A6N7IPS0_9FIRM</name>
<dbReference type="AlphaFoldDB" id="A0A6N7IPS0"/>
<protein>
    <submittedName>
        <fullName evidence="2">Diguanylate cyclase</fullName>
    </submittedName>
</protein>
<organism evidence="2 3">
    <name type="scientific">Desulfofundulus thermobenzoicus</name>
    <dbReference type="NCBI Taxonomy" id="29376"/>
    <lineage>
        <taxon>Bacteria</taxon>
        <taxon>Bacillati</taxon>
        <taxon>Bacillota</taxon>
        <taxon>Clostridia</taxon>
        <taxon>Eubacteriales</taxon>
        <taxon>Peptococcaceae</taxon>
        <taxon>Desulfofundulus</taxon>
    </lineage>
</organism>
<gene>
    <name evidence="2" type="ORF">GFC01_04670</name>
</gene>
<comment type="caution">
    <text evidence="2">The sequence shown here is derived from an EMBL/GenBank/DDBJ whole genome shotgun (WGS) entry which is preliminary data.</text>
</comment>
<evidence type="ECO:0000313" key="3">
    <source>
        <dbReference type="Proteomes" id="UP000441717"/>
    </source>
</evidence>
<proteinExistence type="predicted"/>
<evidence type="ECO:0000259" key="1">
    <source>
        <dbReference type="PROSITE" id="PS50887"/>
    </source>
</evidence>
<dbReference type="GO" id="GO:0005886">
    <property type="term" value="C:plasma membrane"/>
    <property type="evidence" value="ECO:0007669"/>
    <property type="project" value="TreeGrafter"/>
</dbReference>
<feature type="domain" description="GGDEF" evidence="1">
    <location>
        <begin position="1"/>
        <end position="57"/>
    </location>
</feature>
<dbReference type="PANTHER" id="PTHR45138:SF9">
    <property type="entry name" value="DIGUANYLATE CYCLASE DGCM-RELATED"/>
    <property type="match status" value="1"/>
</dbReference>
<dbReference type="SUPFAM" id="SSF55073">
    <property type="entry name" value="Nucleotide cyclase"/>
    <property type="match status" value="1"/>
</dbReference>
<dbReference type="RefSeq" id="WP_152945499.1">
    <property type="nucleotide sequence ID" value="NZ_WHYR01000009.1"/>
</dbReference>
<sequence>MRHISGIRLPRGRVTVSIGMATYPQSTRDISVLVQFTDSALYQAKKEGRNRLQTAADDMEPLLGR</sequence>
<accession>A0A6N7IPS0</accession>
<dbReference type="InterPro" id="IPR029787">
    <property type="entry name" value="Nucleotide_cyclase"/>
</dbReference>
<dbReference type="Proteomes" id="UP000441717">
    <property type="component" value="Unassembled WGS sequence"/>
</dbReference>
<evidence type="ECO:0000313" key="2">
    <source>
        <dbReference type="EMBL" id="MQL51567.1"/>
    </source>
</evidence>